<organism evidence="6 7">
    <name type="scientific">Tetrapyrgos nigripes</name>
    <dbReference type="NCBI Taxonomy" id="182062"/>
    <lineage>
        <taxon>Eukaryota</taxon>
        <taxon>Fungi</taxon>
        <taxon>Dikarya</taxon>
        <taxon>Basidiomycota</taxon>
        <taxon>Agaricomycotina</taxon>
        <taxon>Agaricomycetes</taxon>
        <taxon>Agaricomycetidae</taxon>
        <taxon>Agaricales</taxon>
        <taxon>Marasmiineae</taxon>
        <taxon>Marasmiaceae</taxon>
        <taxon>Tetrapyrgos</taxon>
    </lineage>
</organism>
<dbReference type="PANTHER" id="PTHR22602">
    <property type="entry name" value="TRANSFERASE CAF17, MITOCHONDRIAL-RELATED"/>
    <property type="match status" value="1"/>
</dbReference>
<dbReference type="InterPro" id="IPR057460">
    <property type="entry name" value="CAF17_C"/>
</dbReference>
<evidence type="ECO:0000256" key="4">
    <source>
        <dbReference type="ARBA" id="ARBA00093447"/>
    </source>
</evidence>
<dbReference type="NCBIfam" id="TIGR03317">
    <property type="entry name" value="ygfZ_signature"/>
    <property type="match status" value="1"/>
</dbReference>
<dbReference type="GO" id="GO:0016226">
    <property type="term" value="P:iron-sulfur cluster assembly"/>
    <property type="evidence" value="ECO:0007669"/>
    <property type="project" value="TreeGrafter"/>
</dbReference>
<dbReference type="Proteomes" id="UP000559256">
    <property type="component" value="Unassembled WGS sequence"/>
</dbReference>
<protein>
    <recommendedName>
        <fullName evidence="5">CAF17 C-terminal domain-containing protein</fullName>
    </recommendedName>
</protein>
<dbReference type="GO" id="GO:0005759">
    <property type="term" value="C:mitochondrial matrix"/>
    <property type="evidence" value="ECO:0007669"/>
    <property type="project" value="TreeGrafter"/>
</dbReference>
<dbReference type="InterPro" id="IPR017703">
    <property type="entry name" value="YgfZ/GCV_T_CS"/>
</dbReference>
<evidence type="ECO:0000313" key="6">
    <source>
        <dbReference type="EMBL" id="KAF5369824.1"/>
    </source>
</evidence>
<evidence type="ECO:0000256" key="1">
    <source>
        <dbReference type="ARBA" id="ARBA00004173"/>
    </source>
</evidence>
<reference evidence="6 7" key="1">
    <citation type="journal article" date="2020" name="ISME J.">
        <title>Uncovering the hidden diversity of litter-decomposition mechanisms in mushroom-forming fungi.</title>
        <authorList>
            <person name="Floudas D."/>
            <person name="Bentzer J."/>
            <person name="Ahren D."/>
            <person name="Johansson T."/>
            <person name="Persson P."/>
            <person name="Tunlid A."/>
        </authorList>
    </citation>
    <scope>NUCLEOTIDE SEQUENCE [LARGE SCALE GENOMIC DNA]</scope>
    <source>
        <strain evidence="6 7">CBS 291.85</strain>
    </source>
</reference>
<evidence type="ECO:0000256" key="2">
    <source>
        <dbReference type="ARBA" id="ARBA00022946"/>
    </source>
</evidence>
<dbReference type="AlphaFoldDB" id="A0A8H5GRS7"/>
<name>A0A8H5GRS7_9AGAR</name>
<evidence type="ECO:0000256" key="3">
    <source>
        <dbReference type="ARBA" id="ARBA00023128"/>
    </source>
</evidence>
<comment type="subcellular location">
    <subcellularLocation>
        <location evidence="1">Mitochondrion</location>
    </subcellularLocation>
</comment>
<dbReference type="PANTHER" id="PTHR22602:SF0">
    <property type="entry name" value="TRANSFERASE CAF17, MITOCHONDRIAL-RELATED"/>
    <property type="match status" value="1"/>
</dbReference>
<dbReference type="Gene3D" id="3.30.1360.120">
    <property type="entry name" value="Probable tRNA modification gtpase trme, domain 1"/>
    <property type="match status" value="1"/>
</dbReference>
<keyword evidence="2" id="KW-0809">Transit peptide</keyword>
<accession>A0A8H5GRS7</accession>
<gene>
    <name evidence="6" type="ORF">D9758_001114</name>
</gene>
<proteinExistence type="inferred from homology"/>
<keyword evidence="3" id="KW-0496">Mitochondrion</keyword>
<comment type="similarity">
    <text evidence="4">Belongs to the GcvT family. CAF17/IBA57 subfamily.</text>
</comment>
<dbReference type="SUPFAM" id="SSF103025">
    <property type="entry name" value="Folate-binding domain"/>
    <property type="match status" value="1"/>
</dbReference>
<dbReference type="InterPro" id="IPR027266">
    <property type="entry name" value="TrmE/GcvT-like"/>
</dbReference>
<comment type="caution">
    <text evidence="6">The sequence shown here is derived from an EMBL/GenBank/DDBJ whole genome shotgun (WGS) entry which is preliminary data.</text>
</comment>
<dbReference type="Pfam" id="PF25455">
    <property type="entry name" value="Beta-barrel_CAF17_C"/>
    <property type="match status" value="1"/>
</dbReference>
<sequence length="366" mass="41057">MNSRVWITGPMSSLLPLGRSLLPSVPSIARLPSRSVLAVAGSQAPEFLNGVLAFAVPQDSPRPFFSAILNAQGRVLYDLFVYTDTNPDGRPKYLIEYDSHPSDGPSLYDLLKRYVLRAKVKIRDVSQEYDSWAAWGSEDISTWDSKPRKWLFAPSGAIEPDWTYGDWPWGSENRVIRDRRAVGMGYRMLAHKGDRPSLASTHEQVSSDLYTLHRILHGVPEGVDEIHPTSAFPMDSNLDVMGALGFRKGCYVGQELTVRTYHIGAVRKRTVPVFIHETDQPPLEKSSLVQDALSSNLDIHPTVISDRPKPRGSGKLLSSTQGVGLALLRTDWVSDVEKRNITLQVKSAAEKPWFVTPWWPEWWPVQ</sequence>
<dbReference type="EMBL" id="JAACJM010000012">
    <property type="protein sequence ID" value="KAF5369824.1"/>
    <property type="molecule type" value="Genomic_DNA"/>
</dbReference>
<keyword evidence="7" id="KW-1185">Reference proteome</keyword>
<dbReference type="InterPro" id="IPR045179">
    <property type="entry name" value="YgfZ/GcvT"/>
</dbReference>
<evidence type="ECO:0000259" key="5">
    <source>
        <dbReference type="Pfam" id="PF25455"/>
    </source>
</evidence>
<evidence type="ECO:0000313" key="7">
    <source>
        <dbReference type="Proteomes" id="UP000559256"/>
    </source>
</evidence>
<feature type="domain" description="CAF17 C-terminal" evidence="5">
    <location>
        <begin position="267"/>
        <end position="364"/>
    </location>
</feature>
<dbReference type="OrthoDB" id="191995at2759"/>